<proteinExistence type="predicted"/>
<dbReference type="Proteomes" id="UP001303160">
    <property type="component" value="Unassembled WGS sequence"/>
</dbReference>
<evidence type="ECO:0000313" key="3">
    <source>
        <dbReference type="Proteomes" id="UP001303160"/>
    </source>
</evidence>
<dbReference type="AlphaFoldDB" id="A0AAN7ASI1"/>
<evidence type="ECO:0000313" key="2">
    <source>
        <dbReference type="EMBL" id="KAK4197738.1"/>
    </source>
</evidence>
<reference evidence="2" key="1">
    <citation type="journal article" date="2023" name="Mol. Phylogenet. Evol.">
        <title>Genome-scale phylogeny and comparative genomics of the fungal order Sordariales.</title>
        <authorList>
            <person name="Hensen N."/>
            <person name="Bonometti L."/>
            <person name="Westerberg I."/>
            <person name="Brannstrom I.O."/>
            <person name="Guillou S."/>
            <person name="Cros-Aarteil S."/>
            <person name="Calhoun S."/>
            <person name="Haridas S."/>
            <person name="Kuo A."/>
            <person name="Mondo S."/>
            <person name="Pangilinan J."/>
            <person name="Riley R."/>
            <person name="LaButti K."/>
            <person name="Andreopoulos B."/>
            <person name="Lipzen A."/>
            <person name="Chen C."/>
            <person name="Yan M."/>
            <person name="Daum C."/>
            <person name="Ng V."/>
            <person name="Clum A."/>
            <person name="Steindorff A."/>
            <person name="Ohm R.A."/>
            <person name="Martin F."/>
            <person name="Silar P."/>
            <person name="Natvig D.O."/>
            <person name="Lalanne C."/>
            <person name="Gautier V."/>
            <person name="Ament-Velasquez S.L."/>
            <person name="Kruys A."/>
            <person name="Hutchinson M.I."/>
            <person name="Powell A.J."/>
            <person name="Barry K."/>
            <person name="Miller A.N."/>
            <person name="Grigoriev I.V."/>
            <person name="Debuchy R."/>
            <person name="Gladieux P."/>
            <person name="Hiltunen Thoren M."/>
            <person name="Johannesson H."/>
        </authorList>
    </citation>
    <scope>NUCLEOTIDE SEQUENCE</scope>
    <source>
        <strain evidence="2">CBS 315.58</strain>
    </source>
</reference>
<reference evidence="2" key="2">
    <citation type="submission" date="2023-05" db="EMBL/GenBank/DDBJ databases">
        <authorList>
            <consortium name="Lawrence Berkeley National Laboratory"/>
            <person name="Steindorff A."/>
            <person name="Hensen N."/>
            <person name="Bonometti L."/>
            <person name="Westerberg I."/>
            <person name="Brannstrom I.O."/>
            <person name="Guillou S."/>
            <person name="Cros-Aarteil S."/>
            <person name="Calhoun S."/>
            <person name="Haridas S."/>
            <person name="Kuo A."/>
            <person name="Mondo S."/>
            <person name="Pangilinan J."/>
            <person name="Riley R."/>
            <person name="Labutti K."/>
            <person name="Andreopoulos B."/>
            <person name="Lipzen A."/>
            <person name="Chen C."/>
            <person name="Yanf M."/>
            <person name="Daum C."/>
            <person name="Ng V."/>
            <person name="Clum A."/>
            <person name="Ohm R."/>
            <person name="Martin F."/>
            <person name="Silar P."/>
            <person name="Natvig D."/>
            <person name="Lalanne C."/>
            <person name="Gautier V."/>
            <person name="Ament-Velasquez S.L."/>
            <person name="Kruys A."/>
            <person name="Hutchinson M.I."/>
            <person name="Powell A.J."/>
            <person name="Barry K."/>
            <person name="Miller A.N."/>
            <person name="Grigoriev I.V."/>
            <person name="Debuchy R."/>
            <person name="Gladieux P."/>
            <person name="Thoren M.H."/>
            <person name="Johannesson H."/>
        </authorList>
    </citation>
    <scope>NUCLEOTIDE SEQUENCE</scope>
    <source>
        <strain evidence="2">CBS 315.58</strain>
    </source>
</reference>
<evidence type="ECO:0000256" key="1">
    <source>
        <dbReference type="SAM" id="MobiDB-lite"/>
    </source>
</evidence>
<comment type="caution">
    <text evidence="2">The sequence shown here is derived from an EMBL/GenBank/DDBJ whole genome shotgun (WGS) entry which is preliminary data.</text>
</comment>
<accession>A0AAN7ASI1</accession>
<gene>
    <name evidence="2" type="ORF">QBC40DRAFT_299064</name>
</gene>
<name>A0AAN7ASI1_9PEZI</name>
<feature type="compositionally biased region" description="Basic and acidic residues" evidence="1">
    <location>
        <begin position="89"/>
        <end position="110"/>
    </location>
</feature>
<dbReference type="EMBL" id="MU863957">
    <property type="protein sequence ID" value="KAK4197738.1"/>
    <property type="molecule type" value="Genomic_DNA"/>
</dbReference>
<organism evidence="2 3">
    <name type="scientific">Triangularia verruculosa</name>
    <dbReference type="NCBI Taxonomy" id="2587418"/>
    <lineage>
        <taxon>Eukaryota</taxon>
        <taxon>Fungi</taxon>
        <taxon>Dikarya</taxon>
        <taxon>Ascomycota</taxon>
        <taxon>Pezizomycotina</taxon>
        <taxon>Sordariomycetes</taxon>
        <taxon>Sordariomycetidae</taxon>
        <taxon>Sordariales</taxon>
        <taxon>Podosporaceae</taxon>
        <taxon>Triangularia</taxon>
    </lineage>
</organism>
<protein>
    <submittedName>
        <fullName evidence="2">Uncharacterized protein</fullName>
    </submittedName>
</protein>
<feature type="region of interest" description="Disordered" evidence="1">
    <location>
        <begin position="68"/>
        <end position="121"/>
    </location>
</feature>
<sequence length="212" mass="23614">MARKGSNKREIYTYARSSLSASLMDFWWKLWWLPAWKFQASPGSVPLGFRDWLRLNYDVPAPMHNDAAKAPPCCATGPPDARKQALNRPDWDTPSMKREQSSRGDHRVCDSRVPQFPRDGSAPARYQGIWLAGADPLGVNGSQEGRGRGTSASHQGLENLARLQRLSTITPAKPPCGPSPTPNLHPIPTTAHILFLPPRIPNDHRPYRNGHL</sequence>
<keyword evidence="3" id="KW-1185">Reference proteome</keyword>